<reference evidence="2 3" key="1">
    <citation type="submission" date="2024-10" db="EMBL/GenBank/DDBJ databases">
        <title>Updated reference genomes for cyclostephanoid diatoms.</title>
        <authorList>
            <person name="Roberts W.R."/>
            <person name="Alverson A.J."/>
        </authorList>
    </citation>
    <scope>NUCLEOTIDE SEQUENCE [LARGE SCALE GENOMIC DNA]</scope>
    <source>
        <strain evidence="2 3">AJA228-03</strain>
    </source>
</reference>
<dbReference type="PANTHER" id="PTHR11220:SF58">
    <property type="entry name" value="SOUL HEME-BINDING FAMILY PROTEIN"/>
    <property type="match status" value="1"/>
</dbReference>
<dbReference type="Proteomes" id="UP001530377">
    <property type="component" value="Unassembled WGS sequence"/>
</dbReference>
<name>A0ABD3RUX8_9STRA</name>
<dbReference type="EMBL" id="JALLPB020000196">
    <property type="protein sequence ID" value="KAL3815505.1"/>
    <property type="molecule type" value="Genomic_DNA"/>
</dbReference>
<organism evidence="2 3">
    <name type="scientific">Cyclostephanos tholiformis</name>
    <dbReference type="NCBI Taxonomy" id="382380"/>
    <lineage>
        <taxon>Eukaryota</taxon>
        <taxon>Sar</taxon>
        <taxon>Stramenopiles</taxon>
        <taxon>Ochrophyta</taxon>
        <taxon>Bacillariophyta</taxon>
        <taxon>Coscinodiscophyceae</taxon>
        <taxon>Thalassiosirophycidae</taxon>
        <taxon>Stephanodiscales</taxon>
        <taxon>Stephanodiscaceae</taxon>
        <taxon>Cyclostephanos</taxon>
    </lineage>
</organism>
<evidence type="ECO:0000313" key="2">
    <source>
        <dbReference type="EMBL" id="KAL3815505.1"/>
    </source>
</evidence>
<protein>
    <submittedName>
        <fullName evidence="2">Uncharacterized protein</fullName>
    </submittedName>
</protein>
<keyword evidence="3" id="KW-1185">Reference proteome</keyword>
<dbReference type="SUPFAM" id="SSF55136">
    <property type="entry name" value="Probable bacterial effector-binding domain"/>
    <property type="match status" value="1"/>
</dbReference>
<gene>
    <name evidence="2" type="ORF">ACHAXA_006202</name>
</gene>
<evidence type="ECO:0000256" key="1">
    <source>
        <dbReference type="ARBA" id="ARBA00009817"/>
    </source>
</evidence>
<comment type="caution">
    <text evidence="2">The sequence shown here is derived from an EMBL/GenBank/DDBJ whole genome shotgun (WGS) entry which is preliminary data.</text>
</comment>
<dbReference type="Gene3D" id="3.20.80.10">
    <property type="entry name" value="Regulatory factor, effector binding domain"/>
    <property type="match status" value="1"/>
</dbReference>
<dbReference type="InterPro" id="IPR006917">
    <property type="entry name" value="SOUL_heme-bd"/>
</dbReference>
<dbReference type="PANTHER" id="PTHR11220">
    <property type="entry name" value="HEME-BINDING PROTEIN-RELATED"/>
    <property type="match status" value="1"/>
</dbReference>
<dbReference type="InterPro" id="IPR011256">
    <property type="entry name" value="Reg_factor_effector_dom_sf"/>
</dbReference>
<sequence>MMRLPTTPLPIHLQSGLRILFTLAVSVLTLRLGAGLVAWRAANNLEKPNYTVVKRLSLSSPSSRRGGVEIRRYEPYLIAETTVNESSMRKAGSMGFGKCAGYIFGKNEPRKTSSGGGMVAGEKMAMTAPVRSVGKAGGEKMAMTSPVRSSGDGGKTKISFVIGSKYSLQNVPRPIDSSVKIRMVKGHYLAATSFSGPPPSDERISKERSEILRTLDREGIRVMNKDETVVYGYHDPVVTPNFLRKNEVCVTVDGSSIR</sequence>
<evidence type="ECO:0000313" key="3">
    <source>
        <dbReference type="Proteomes" id="UP001530377"/>
    </source>
</evidence>
<comment type="similarity">
    <text evidence="1">Belongs to the HEBP family.</text>
</comment>
<dbReference type="Pfam" id="PF04832">
    <property type="entry name" value="SOUL"/>
    <property type="match status" value="1"/>
</dbReference>
<dbReference type="AlphaFoldDB" id="A0ABD3RUX8"/>
<accession>A0ABD3RUX8</accession>
<proteinExistence type="inferred from homology"/>